<comment type="caution">
    <text evidence="1">The sequence shown here is derived from an EMBL/GenBank/DDBJ whole genome shotgun (WGS) entry which is preliminary data.</text>
</comment>
<dbReference type="Proteomes" id="UP000003082">
    <property type="component" value="Unassembled WGS sequence"/>
</dbReference>
<organism evidence="1 2">
    <name type="scientific">Campylobacter rectus RM3267</name>
    <dbReference type="NCBI Taxonomy" id="553218"/>
    <lineage>
        <taxon>Bacteria</taxon>
        <taxon>Pseudomonadati</taxon>
        <taxon>Campylobacterota</taxon>
        <taxon>Epsilonproteobacteria</taxon>
        <taxon>Campylobacterales</taxon>
        <taxon>Campylobacteraceae</taxon>
        <taxon>Campylobacter</taxon>
    </lineage>
</organism>
<protein>
    <submittedName>
        <fullName evidence="1">Uncharacterized protein</fullName>
    </submittedName>
</protein>
<name>B9CXN9_CAMRE</name>
<dbReference type="EMBL" id="ACFU01000001">
    <property type="protein sequence ID" value="EEF15473.1"/>
    <property type="molecule type" value="Genomic_DNA"/>
</dbReference>
<sequence length="38" mass="4574">MFDFLRIFYKICAINLHRCQALGYLTLRWVLSLNIILT</sequence>
<keyword evidence="2" id="KW-1185">Reference proteome</keyword>
<dbReference type="STRING" id="553218.CAMRE0001_0096"/>
<proteinExistence type="predicted"/>
<reference evidence="1 2" key="1">
    <citation type="submission" date="2008-08" db="EMBL/GenBank/DDBJ databases">
        <authorList>
            <person name="Madupu R."/>
            <person name="Durkin A.S."/>
            <person name="Torralba M."/>
            <person name="Methe B."/>
            <person name="Sutton G.G."/>
            <person name="Strausberg R.L."/>
            <person name="Nelson K.E."/>
        </authorList>
    </citation>
    <scope>NUCLEOTIDE SEQUENCE [LARGE SCALE GENOMIC DNA]</scope>
    <source>
        <strain evidence="1 2">RM3267</strain>
    </source>
</reference>
<evidence type="ECO:0000313" key="2">
    <source>
        <dbReference type="Proteomes" id="UP000003082"/>
    </source>
</evidence>
<evidence type="ECO:0000313" key="1">
    <source>
        <dbReference type="EMBL" id="EEF15473.1"/>
    </source>
</evidence>
<gene>
    <name evidence="1" type="ORF">CAMRE0001_0096</name>
</gene>
<dbReference type="AlphaFoldDB" id="B9CXN9"/>
<accession>B9CXN9</accession>